<dbReference type="Proteomes" id="UP000789901">
    <property type="component" value="Unassembled WGS sequence"/>
</dbReference>
<reference evidence="1 2" key="1">
    <citation type="submission" date="2021-06" db="EMBL/GenBank/DDBJ databases">
        <authorList>
            <person name="Kallberg Y."/>
            <person name="Tangrot J."/>
            <person name="Rosling A."/>
        </authorList>
    </citation>
    <scope>NUCLEOTIDE SEQUENCE [LARGE SCALE GENOMIC DNA]</scope>
    <source>
        <strain evidence="1 2">120-4 pot B 10/14</strain>
    </source>
</reference>
<gene>
    <name evidence="1" type="ORF">GMARGA_LOCUS28066</name>
</gene>
<sequence length="57" mass="6458">KSHGGTVPTLVSNDESAKEALIAAQERQETYANKRRRFVEFSIGKMVMLKICKETYP</sequence>
<evidence type="ECO:0000313" key="2">
    <source>
        <dbReference type="Proteomes" id="UP000789901"/>
    </source>
</evidence>
<proteinExistence type="predicted"/>
<dbReference type="EMBL" id="CAJVQB010035273">
    <property type="protein sequence ID" value="CAG8822320.1"/>
    <property type="molecule type" value="Genomic_DNA"/>
</dbReference>
<organism evidence="1 2">
    <name type="scientific">Gigaspora margarita</name>
    <dbReference type="NCBI Taxonomy" id="4874"/>
    <lineage>
        <taxon>Eukaryota</taxon>
        <taxon>Fungi</taxon>
        <taxon>Fungi incertae sedis</taxon>
        <taxon>Mucoromycota</taxon>
        <taxon>Glomeromycotina</taxon>
        <taxon>Glomeromycetes</taxon>
        <taxon>Diversisporales</taxon>
        <taxon>Gigasporaceae</taxon>
        <taxon>Gigaspora</taxon>
    </lineage>
</organism>
<name>A0ABN7W9G9_GIGMA</name>
<keyword evidence="2" id="KW-1185">Reference proteome</keyword>
<accession>A0ABN7W9G9</accession>
<feature type="non-terminal residue" evidence="1">
    <location>
        <position position="1"/>
    </location>
</feature>
<comment type="caution">
    <text evidence="1">The sequence shown here is derived from an EMBL/GenBank/DDBJ whole genome shotgun (WGS) entry which is preliminary data.</text>
</comment>
<protein>
    <submittedName>
        <fullName evidence="1">16102_t:CDS:1</fullName>
    </submittedName>
</protein>
<evidence type="ECO:0000313" key="1">
    <source>
        <dbReference type="EMBL" id="CAG8822320.1"/>
    </source>
</evidence>